<evidence type="ECO:0000313" key="2">
    <source>
        <dbReference type="Proteomes" id="UP001529510"/>
    </source>
</evidence>
<reference evidence="1 2" key="1">
    <citation type="submission" date="2024-05" db="EMBL/GenBank/DDBJ databases">
        <title>Genome sequencing and assembly of Indian major carp, Cirrhinus mrigala (Hamilton, 1822).</title>
        <authorList>
            <person name="Mohindra V."/>
            <person name="Chowdhury L.M."/>
            <person name="Lal K."/>
            <person name="Jena J.K."/>
        </authorList>
    </citation>
    <scope>NUCLEOTIDE SEQUENCE [LARGE SCALE GENOMIC DNA]</scope>
    <source>
        <strain evidence="1">CM1030</strain>
        <tissue evidence="1">Blood</tissue>
    </source>
</reference>
<sequence length="52" mass="5848">LKLWMVLMTLERCLPDRENSQITSPNLTQTLRPPVLLTTALCPLTLAILSMP</sequence>
<dbReference type="Proteomes" id="UP001529510">
    <property type="component" value="Unassembled WGS sequence"/>
</dbReference>
<organism evidence="1 2">
    <name type="scientific">Cirrhinus mrigala</name>
    <name type="common">Mrigala</name>
    <dbReference type="NCBI Taxonomy" id="683832"/>
    <lineage>
        <taxon>Eukaryota</taxon>
        <taxon>Metazoa</taxon>
        <taxon>Chordata</taxon>
        <taxon>Craniata</taxon>
        <taxon>Vertebrata</taxon>
        <taxon>Euteleostomi</taxon>
        <taxon>Actinopterygii</taxon>
        <taxon>Neopterygii</taxon>
        <taxon>Teleostei</taxon>
        <taxon>Ostariophysi</taxon>
        <taxon>Cypriniformes</taxon>
        <taxon>Cyprinidae</taxon>
        <taxon>Labeoninae</taxon>
        <taxon>Labeonini</taxon>
        <taxon>Cirrhinus</taxon>
    </lineage>
</organism>
<feature type="non-terminal residue" evidence="1">
    <location>
        <position position="1"/>
    </location>
</feature>
<evidence type="ECO:0000313" key="1">
    <source>
        <dbReference type="EMBL" id="KAL0191643.1"/>
    </source>
</evidence>
<protein>
    <submittedName>
        <fullName evidence="1">Uncharacterized protein</fullName>
    </submittedName>
</protein>
<keyword evidence="2" id="KW-1185">Reference proteome</keyword>
<accession>A0ABD0R139</accession>
<comment type="caution">
    <text evidence="1">The sequence shown here is derived from an EMBL/GenBank/DDBJ whole genome shotgun (WGS) entry which is preliminary data.</text>
</comment>
<dbReference type="EMBL" id="JAMKFB020000006">
    <property type="protein sequence ID" value="KAL0191643.1"/>
    <property type="molecule type" value="Genomic_DNA"/>
</dbReference>
<feature type="non-terminal residue" evidence="1">
    <location>
        <position position="52"/>
    </location>
</feature>
<proteinExistence type="predicted"/>
<name>A0ABD0R139_CIRMR</name>
<dbReference type="AlphaFoldDB" id="A0ABD0R139"/>
<gene>
    <name evidence="1" type="ORF">M9458_014341</name>
</gene>